<accession>A0A4Q2JYV5</accession>
<dbReference type="GO" id="GO:0016829">
    <property type="term" value="F:lyase activity"/>
    <property type="evidence" value="ECO:0007669"/>
    <property type="project" value="UniProtKB-KW"/>
</dbReference>
<dbReference type="Pfam" id="PF04073">
    <property type="entry name" value="tRNA_edit"/>
    <property type="match status" value="1"/>
</dbReference>
<dbReference type="Proteomes" id="UP000293345">
    <property type="component" value="Unassembled WGS sequence"/>
</dbReference>
<dbReference type="PANTHER" id="PTHR30411">
    <property type="entry name" value="CYTOPLASMIC PROTEIN"/>
    <property type="match status" value="1"/>
</dbReference>
<evidence type="ECO:0000256" key="2">
    <source>
        <dbReference type="ARBA" id="ARBA00022917"/>
    </source>
</evidence>
<evidence type="ECO:0000256" key="1">
    <source>
        <dbReference type="ARBA" id="ARBA00009798"/>
    </source>
</evidence>
<dbReference type="EC" id="4.2.-.-" evidence="4"/>
<feature type="domain" description="YbaK/aminoacyl-tRNA synthetase-associated" evidence="5">
    <location>
        <begin position="36"/>
        <end position="149"/>
    </location>
</feature>
<proteinExistence type="inferred from homology"/>
<dbReference type="GO" id="GO:0006412">
    <property type="term" value="P:translation"/>
    <property type="evidence" value="ECO:0007669"/>
    <property type="project" value="UniProtKB-KW"/>
</dbReference>
<dbReference type="Gene3D" id="3.90.960.10">
    <property type="entry name" value="YbaK/aminoacyl-tRNA synthetase-associated domain"/>
    <property type="match status" value="1"/>
</dbReference>
<protein>
    <recommendedName>
        <fullName evidence="4">Cys-tRNA(Pro)/Cys-tRNA(Cys) deacylase</fullName>
        <ecNumber evidence="4">4.2.-.-</ecNumber>
    </recommendedName>
</protein>
<dbReference type="PIRSF" id="PIRSF006181">
    <property type="entry name" value="EbsC_YbaK"/>
    <property type="match status" value="1"/>
</dbReference>
<keyword evidence="2 4" id="KW-0648">Protein biosynthesis</keyword>
<evidence type="ECO:0000256" key="3">
    <source>
        <dbReference type="ARBA" id="ARBA00023239"/>
    </source>
</evidence>
<evidence type="ECO:0000313" key="7">
    <source>
        <dbReference type="Proteomes" id="UP000293345"/>
    </source>
</evidence>
<dbReference type="PANTHER" id="PTHR30411:SF0">
    <property type="entry name" value="CYS-TRNA(PRO)_CYS-TRNA(CYS) DEACYLASE YBAK"/>
    <property type="match status" value="1"/>
</dbReference>
<dbReference type="SUPFAM" id="SSF55826">
    <property type="entry name" value="YbaK/ProRS associated domain"/>
    <property type="match status" value="1"/>
</dbReference>
<dbReference type="InterPro" id="IPR036754">
    <property type="entry name" value="YbaK/aa-tRNA-synt-asso_dom_sf"/>
</dbReference>
<keyword evidence="7" id="KW-1185">Reference proteome</keyword>
<comment type="similarity">
    <text evidence="1 4">Belongs to the prolyl-tRNA editing family. YbaK/EbsC subfamily.</text>
</comment>
<dbReference type="EMBL" id="SDPW01000001">
    <property type="protein sequence ID" value="RXZ53248.1"/>
    <property type="molecule type" value="Genomic_DNA"/>
</dbReference>
<keyword evidence="3 4" id="KW-0456">Lyase</keyword>
<organism evidence="6 7">
    <name type="scientific">Senegalimassilia faecalis</name>
    <dbReference type="NCBI Taxonomy" id="2509433"/>
    <lineage>
        <taxon>Bacteria</taxon>
        <taxon>Bacillati</taxon>
        <taxon>Actinomycetota</taxon>
        <taxon>Coriobacteriia</taxon>
        <taxon>Coriobacteriales</taxon>
        <taxon>Coriobacteriaceae</taxon>
        <taxon>Senegalimassilia</taxon>
    </lineage>
</organism>
<evidence type="ECO:0000313" key="6">
    <source>
        <dbReference type="EMBL" id="RXZ53248.1"/>
    </source>
</evidence>
<dbReference type="CDD" id="cd00002">
    <property type="entry name" value="YbaK_deacylase"/>
    <property type="match status" value="1"/>
</dbReference>
<dbReference type="InterPro" id="IPR007214">
    <property type="entry name" value="YbaK/aa-tRNA-synth-assoc-dom"/>
</dbReference>
<dbReference type="AlphaFoldDB" id="A0A4Q2JYV5"/>
<sequence length="161" mass="17702">MSKEKEHKTNAVREMEAARADFTVRYFECPEALSGMEVAATLGQDPDCVFKTLVTQAKSGQHYVFMVPVACELDLKKAAQAAGEKAITMIKSRELLPLTGYIHGGCSPVGMKKLFPTFIDETAELYDRIMFSGGRIGCQIETPLPELQRVVPVKCADITVV</sequence>
<gene>
    <name evidence="6" type="ORF">ET524_01085</name>
</gene>
<comment type="caution">
    <text evidence="6">The sequence shown here is derived from an EMBL/GenBank/DDBJ whole genome shotgun (WGS) entry which is preliminary data.</text>
</comment>
<evidence type="ECO:0000256" key="4">
    <source>
        <dbReference type="PIRNR" id="PIRNR006181"/>
    </source>
</evidence>
<reference evidence="6 7" key="1">
    <citation type="submission" date="2019-01" db="EMBL/GenBank/DDBJ databases">
        <title>Senegalimassilia sp. nov. KGMB04484 isolated human feces.</title>
        <authorList>
            <person name="Han K.-I."/>
            <person name="Kim J.-S."/>
            <person name="Lee K.C."/>
            <person name="Suh M.K."/>
            <person name="Eom M.K."/>
            <person name="Lee J.H."/>
            <person name="Park S.-H."/>
            <person name="Kang S.W."/>
            <person name="Park J.-E."/>
            <person name="Oh B.S."/>
            <person name="Yu S.Y."/>
            <person name="Choi S.-H."/>
            <person name="Lee D.H."/>
            <person name="Yoon H."/>
            <person name="Kim B.-Y."/>
            <person name="Lee J.H."/>
            <person name="Lee J.-S."/>
        </authorList>
    </citation>
    <scope>NUCLEOTIDE SEQUENCE [LARGE SCALE GENOMIC DNA]</scope>
    <source>
        <strain evidence="6 7">KGMB04484</strain>
    </source>
</reference>
<evidence type="ECO:0000259" key="5">
    <source>
        <dbReference type="Pfam" id="PF04073"/>
    </source>
</evidence>
<dbReference type="GO" id="GO:0002161">
    <property type="term" value="F:aminoacyl-tRNA deacylase activity"/>
    <property type="evidence" value="ECO:0007669"/>
    <property type="project" value="InterPro"/>
</dbReference>
<dbReference type="RefSeq" id="WP_129422978.1">
    <property type="nucleotide sequence ID" value="NZ_SDPW01000001.1"/>
</dbReference>
<dbReference type="OrthoDB" id="9809296at2"/>
<dbReference type="InterPro" id="IPR004369">
    <property type="entry name" value="Prolyl-tRNA_editing_YbaK/EbsC"/>
</dbReference>
<name>A0A4Q2JYV5_9ACTN</name>